<dbReference type="RefSeq" id="WP_209891985.1">
    <property type="nucleotide sequence ID" value="NZ_JAGGMR010000001.1"/>
</dbReference>
<gene>
    <name evidence="1" type="ORF">BJ987_003917</name>
</gene>
<proteinExistence type="predicted"/>
<evidence type="ECO:0000313" key="1">
    <source>
        <dbReference type="EMBL" id="MBP2191016.1"/>
    </source>
</evidence>
<comment type="caution">
    <text evidence="1">The sequence shown here is derived from an EMBL/GenBank/DDBJ whole genome shotgun (WGS) entry which is preliminary data.</text>
</comment>
<protein>
    <submittedName>
        <fullName evidence="1">Uncharacterized protein</fullName>
    </submittedName>
</protein>
<accession>A0ABS4QH30</accession>
<sequence length="48" mass="4974">MRGDDIDLGAGTVRIVGTIIGRELRVCKMSLITSSPVFPSSVGKVPSG</sequence>
<evidence type="ECO:0000313" key="2">
    <source>
        <dbReference type="Proteomes" id="UP001519325"/>
    </source>
</evidence>
<keyword evidence="2" id="KW-1185">Reference proteome</keyword>
<dbReference type="Proteomes" id="UP001519325">
    <property type="component" value="Unassembled WGS sequence"/>
</dbReference>
<name>A0ABS4QH30_9NOCA</name>
<reference evidence="1 2" key="1">
    <citation type="submission" date="2021-03" db="EMBL/GenBank/DDBJ databases">
        <title>Sequencing the genomes of 1000 actinobacteria strains.</title>
        <authorList>
            <person name="Klenk H.-P."/>
        </authorList>
    </citation>
    <scope>NUCLEOTIDE SEQUENCE [LARGE SCALE GENOMIC DNA]</scope>
    <source>
        <strain evidence="1 2">DSM 45516</strain>
    </source>
</reference>
<organism evidence="1 2">
    <name type="scientific">Nocardia goodfellowii</name>
    <dbReference type="NCBI Taxonomy" id="882446"/>
    <lineage>
        <taxon>Bacteria</taxon>
        <taxon>Bacillati</taxon>
        <taxon>Actinomycetota</taxon>
        <taxon>Actinomycetes</taxon>
        <taxon>Mycobacteriales</taxon>
        <taxon>Nocardiaceae</taxon>
        <taxon>Nocardia</taxon>
    </lineage>
</organism>
<dbReference type="EMBL" id="JAGGMR010000001">
    <property type="protein sequence ID" value="MBP2191016.1"/>
    <property type="molecule type" value="Genomic_DNA"/>
</dbReference>